<dbReference type="AlphaFoldDB" id="A0A2P5FVD5"/>
<sequence length="70" mass="7588">MEGISESSGSSQVKPRRGLEGTGLELPINRYGNLKSASTDQNLTKFSQKSRLPKLLLSSTMVHLGMLPTL</sequence>
<gene>
    <name evidence="2" type="ORF">TorRG33x02_025260</name>
</gene>
<evidence type="ECO:0000313" key="2">
    <source>
        <dbReference type="EMBL" id="POO01749.1"/>
    </source>
</evidence>
<feature type="region of interest" description="Disordered" evidence="1">
    <location>
        <begin position="1"/>
        <end position="24"/>
    </location>
</feature>
<reference evidence="3" key="1">
    <citation type="submission" date="2016-06" db="EMBL/GenBank/DDBJ databases">
        <title>Parallel loss of symbiosis genes in relatives of nitrogen-fixing non-legume Parasponia.</title>
        <authorList>
            <person name="Van Velzen R."/>
            <person name="Holmer R."/>
            <person name="Bu F."/>
            <person name="Rutten L."/>
            <person name="Van Zeijl A."/>
            <person name="Liu W."/>
            <person name="Santuari L."/>
            <person name="Cao Q."/>
            <person name="Sharma T."/>
            <person name="Shen D."/>
            <person name="Roswanjaya Y."/>
            <person name="Wardhani T."/>
            <person name="Kalhor M.S."/>
            <person name="Jansen J."/>
            <person name="Van den Hoogen J."/>
            <person name="Gungor B."/>
            <person name="Hartog M."/>
            <person name="Hontelez J."/>
            <person name="Verver J."/>
            <person name="Yang W.-C."/>
            <person name="Schijlen E."/>
            <person name="Repin R."/>
            <person name="Schilthuizen M."/>
            <person name="Schranz E."/>
            <person name="Heidstra R."/>
            <person name="Miyata K."/>
            <person name="Fedorova E."/>
            <person name="Kohlen W."/>
            <person name="Bisseling T."/>
            <person name="Smit S."/>
            <person name="Geurts R."/>
        </authorList>
    </citation>
    <scope>NUCLEOTIDE SEQUENCE [LARGE SCALE GENOMIC DNA]</scope>
    <source>
        <strain evidence="3">cv. RG33-2</strain>
    </source>
</reference>
<name>A0A2P5FVD5_TREOI</name>
<dbReference type="InParanoid" id="A0A2P5FVD5"/>
<proteinExistence type="predicted"/>
<accession>A0A2P5FVD5</accession>
<dbReference type="Proteomes" id="UP000237000">
    <property type="component" value="Unassembled WGS sequence"/>
</dbReference>
<evidence type="ECO:0000313" key="3">
    <source>
        <dbReference type="Proteomes" id="UP000237000"/>
    </source>
</evidence>
<feature type="compositionally biased region" description="Polar residues" evidence="1">
    <location>
        <begin position="1"/>
        <end position="13"/>
    </location>
</feature>
<organism evidence="2 3">
    <name type="scientific">Trema orientale</name>
    <name type="common">Charcoal tree</name>
    <name type="synonym">Celtis orientalis</name>
    <dbReference type="NCBI Taxonomy" id="63057"/>
    <lineage>
        <taxon>Eukaryota</taxon>
        <taxon>Viridiplantae</taxon>
        <taxon>Streptophyta</taxon>
        <taxon>Embryophyta</taxon>
        <taxon>Tracheophyta</taxon>
        <taxon>Spermatophyta</taxon>
        <taxon>Magnoliopsida</taxon>
        <taxon>eudicotyledons</taxon>
        <taxon>Gunneridae</taxon>
        <taxon>Pentapetalae</taxon>
        <taxon>rosids</taxon>
        <taxon>fabids</taxon>
        <taxon>Rosales</taxon>
        <taxon>Cannabaceae</taxon>
        <taxon>Trema</taxon>
    </lineage>
</organism>
<evidence type="ECO:0000256" key="1">
    <source>
        <dbReference type="SAM" id="MobiDB-lite"/>
    </source>
</evidence>
<comment type="caution">
    <text evidence="2">The sequence shown here is derived from an EMBL/GenBank/DDBJ whole genome shotgun (WGS) entry which is preliminary data.</text>
</comment>
<keyword evidence="3" id="KW-1185">Reference proteome</keyword>
<protein>
    <submittedName>
        <fullName evidence="2">Uncharacterized protein</fullName>
    </submittedName>
</protein>
<dbReference type="EMBL" id="JXTC01000007">
    <property type="protein sequence ID" value="POO01749.1"/>
    <property type="molecule type" value="Genomic_DNA"/>
</dbReference>